<dbReference type="PANTHER" id="PTHR30336">
    <property type="entry name" value="INNER MEMBRANE PROTEIN, PROBABLE PERMEASE"/>
    <property type="match status" value="1"/>
</dbReference>
<protein>
    <submittedName>
        <fullName evidence="3">YdcF family protein</fullName>
    </submittedName>
</protein>
<evidence type="ECO:0000313" key="3">
    <source>
        <dbReference type="EMBL" id="MCH7412040.1"/>
    </source>
</evidence>
<reference evidence="3" key="1">
    <citation type="submission" date="2022-03" db="EMBL/GenBank/DDBJ databases">
        <title>De novo assembled genomes of Belliella spp. (Cyclobacteriaceae) strains.</title>
        <authorList>
            <person name="Szabo A."/>
            <person name="Korponai K."/>
            <person name="Felfoldi T."/>
        </authorList>
    </citation>
    <scope>NUCLEOTIDE SEQUENCE</scope>
    <source>
        <strain evidence="3">DSM 111903</strain>
    </source>
</reference>
<dbReference type="RefSeq" id="WP_241409431.1">
    <property type="nucleotide sequence ID" value="NZ_JAKZGO010000001.1"/>
</dbReference>
<feature type="transmembrane region" description="Helical" evidence="1">
    <location>
        <begin position="5"/>
        <end position="21"/>
    </location>
</feature>
<dbReference type="InterPro" id="IPR051599">
    <property type="entry name" value="Cell_Envelope_Assoc"/>
</dbReference>
<keyword evidence="1" id="KW-0472">Membrane</keyword>
<evidence type="ECO:0000313" key="4">
    <source>
        <dbReference type="Proteomes" id="UP001165430"/>
    </source>
</evidence>
<dbReference type="PANTHER" id="PTHR30336:SF4">
    <property type="entry name" value="ENVELOPE BIOGENESIS FACTOR ELYC"/>
    <property type="match status" value="1"/>
</dbReference>
<comment type="caution">
    <text evidence="3">The sequence shown here is derived from an EMBL/GenBank/DDBJ whole genome shotgun (WGS) entry which is preliminary data.</text>
</comment>
<sequence length="254" mass="28849">MVILLNPLLYLLLGLTVIWFSKHRTGALLWLVCLYFFSNPIIINSLIQRKEADFPPLEFMNLDHNLTYHILVLGAGKNDDLRLAGNQRLSKEVLTRLVEGIKWMRKLPNAILICSGPKVNGDKSQAELVKETAMLLGLPAERVSIQELVYNTRTEADVYIQQYGINTPLILCTSALHTPRAVRTFELAGVKSVIASPSSYLTPNKNTNWGDFIPDIRSFEKWQTYLKEIIGLFIIHKITSEKTKNKAILIQYPN</sequence>
<dbReference type="Proteomes" id="UP001165430">
    <property type="component" value="Unassembled WGS sequence"/>
</dbReference>
<keyword evidence="1" id="KW-0812">Transmembrane</keyword>
<accession>A0ABS9V6J5</accession>
<dbReference type="CDD" id="cd06259">
    <property type="entry name" value="YdcF-like"/>
    <property type="match status" value="1"/>
</dbReference>
<dbReference type="Pfam" id="PF02698">
    <property type="entry name" value="DUF218"/>
    <property type="match status" value="1"/>
</dbReference>
<dbReference type="EMBL" id="JAKZGO010000001">
    <property type="protein sequence ID" value="MCH7412040.1"/>
    <property type="molecule type" value="Genomic_DNA"/>
</dbReference>
<dbReference type="InterPro" id="IPR003848">
    <property type="entry name" value="DUF218"/>
</dbReference>
<name>A0ABS9V6J5_9BACT</name>
<gene>
    <name evidence="3" type="ORF">MM213_00980</name>
</gene>
<keyword evidence="4" id="KW-1185">Reference proteome</keyword>
<keyword evidence="1" id="KW-1133">Transmembrane helix</keyword>
<proteinExistence type="predicted"/>
<evidence type="ECO:0000256" key="1">
    <source>
        <dbReference type="SAM" id="Phobius"/>
    </source>
</evidence>
<feature type="transmembrane region" description="Helical" evidence="1">
    <location>
        <begin position="27"/>
        <end position="47"/>
    </location>
</feature>
<organism evidence="3 4">
    <name type="scientific">Belliella alkalica</name>
    <dbReference type="NCBI Taxonomy" id="1730871"/>
    <lineage>
        <taxon>Bacteria</taxon>
        <taxon>Pseudomonadati</taxon>
        <taxon>Bacteroidota</taxon>
        <taxon>Cytophagia</taxon>
        <taxon>Cytophagales</taxon>
        <taxon>Cyclobacteriaceae</taxon>
        <taxon>Belliella</taxon>
    </lineage>
</organism>
<feature type="domain" description="DUF218" evidence="2">
    <location>
        <begin position="70"/>
        <end position="231"/>
    </location>
</feature>
<evidence type="ECO:0000259" key="2">
    <source>
        <dbReference type="Pfam" id="PF02698"/>
    </source>
</evidence>